<protein>
    <submittedName>
        <fullName evidence="3">Uncharacterized protein</fullName>
    </submittedName>
</protein>
<feature type="transmembrane region" description="Helical" evidence="2">
    <location>
        <begin position="47"/>
        <end position="71"/>
    </location>
</feature>
<dbReference type="RefSeq" id="WP_250828702.1">
    <property type="nucleotide sequence ID" value="NZ_JAMOIL010000037.1"/>
</dbReference>
<evidence type="ECO:0000313" key="4">
    <source>
        <dbReference type="Proteomes" id="UP001139485"/>
    </source>
</evidence>
<keyword evidence="4" id="KW-1185">Reference proteome</keyword>
<comment type="caution">
    <text evidence="3">The sequence shown here is derived from an EMBL/GenBank/DDBJ whole genome shotgun (WGS) entry which is preliminary data.</text>
</comment>
<keyword evidence="2" id="KW-0472">Membrane</keyword>
<organism evidence="3 4">
    <name type="scientific">Nocardioides bruguierae</name>
    <dbReference type="NCBI Taxonomy" id="2945102"/>
    <lineage>
        <taxon>Bacteria</taxon>
        <taxon>Bacillati</taxon>
        <taxon>Actinomycetota</taxon>
        <taxon>Actinomycetes</taxon>
        <taxon>Propionibacteriales</taxon>
        <taxon>Nocardioidaceae</taxon>
        <taxon>Nocardioides</taxon>
    </lineage>
</organism>
<name>A0A9X2IHD5_9ACTN</name>
<dbReference type="AlphaFoldDB" id="A0A9X2IHD5"/>
<gene>
    <name evidence="3" type="ORF">M8330_19575</name>
</gene>
<dbReference type="EMBL" id="JAMOIL010000037">
    <property type="protein sequence ID" value="MCM0622494.1"/>
    <property type="molecule type" value="Genomic_DNA"/>
</dbReference>
<evidence type="ECO:0000313" key="3">
    <source>
        <dbReference type="EMBL" id="MCM0622494.1"/>
    </source>
</evidence>
<accession>A0A9X2IHD5</accession>
<evidence type="ECO:0000256" key="2">
    <source>
        <dbReference type="SAM" id="Phobius"/>
    </source>
</evidence>
<keyword evidence="2" id="KW-0812">Transmembrane</keyword>
<sequence>MRDPDDYPLVPPVEQLRHDLEQTRQEQQKINKAHDERHEKLRTQMGCVLVLVLMLVTIAGTTAVTALARVIL</sequence>
<dbReference type="Proteomes" id="UP001139485">
    <property type="component" value="Unassembled WGS sequence"/>
</dbReference>
<evidence type="ECO:0000256" key="1">
    <source>
        <dbReference type="SAM" id="MobiDB-lite"/>
    </source>
</evidence>
<feature type="region of interest" description="Disordered" evidence="1">
    <location>
        <begin position="16"/>
        <end position="37"/>
    </location>
</feature>
<reference evidence="3" key="1">
    <citation type="submission" date="2022-05" db="EMBL/GenBank/DDBJ databases">
        <authorList>
            <person name="Tuo L."/>
        </authorList>
    </citation>
    <scope>NUCLEOTIDE SEQUENCE</scope>
    <source>
        <strain evidence="3">BSK12Z-4</strain>
    </source>
</reference>
<proteinExistence type="predicted"/>
<keyword evidence="2" id="KW-1133">Transmembrane helix</keyword>